<dbReference type="GO" id="GO:0016020">
    <property type="term" value="C:membrane"/>
    <property type="evidence" value="ECO:0007669"/>
    <property type="project" value="UniProtKB-SubCell"/>
</dbReference>
<dbReference type="EMBL" id="CP003010">
    <property type="protein sequence ID" value="AEO65098.1"/>
    <property type="molecule type" value="Genomic_DNA"/>
</dbReference>
<dbReference type="OrthoDB" id="5361565at2759"/>
<keyword evidence="9" id="KW-1185">Reference proteome</keyword>
<dbReference type="InterPro" id="IPR021109">
    <property type="entry name" value="Peptidase_aspartic_dom_sf"/>
</dbReference>
<feature type="signal peptide" evidence="7">
    <location>
        <begin position="1"/>
        <end position="19"/>
    </location>
</feature>
<reference evidence="8 9" key="1">
    <citation type="journal article" date="2011" name="Nat. Biotechnol.">
        <title>Comparative genomic analysis of the thermophilic biomass-degrading fungi Myceliophthora thermophila and Thielavia terrestris.</title>
        <authorList>
            <person name="Berka R.M."/>
            <person name="Grigoriev I.V."/>
            <person name="Otillar R."/>
            <person name="Salamov A."/>
            <person name="Grimwood J."/>
            <person name="Reid I."/>
            <person name="Ishmael N."/>
            <person name="John T."/>
            <person name="Darmond C."/>
            <person name="Moisan M.-C."/>
            <person name="Henrissat B."/>
            <person name="Coutinho P.M."/>
            <person name="Lombard V."/>
            <person name="Natvig D.O."/>
            <person name="Lindquist E."/>
            <person name="Schmutz J."/>
            <person name="Lucas S."/>
            <person name="Harris P."/>
            <person name="Powlowski J."/>
            <person name="Bellemare A."/>
            <person name="Taylor D."/>
            <person name="Butler G."/>
            <person name="de Vries R.P."/>
            <person name="Allijn I.E."/>
            <person name="van den Brink J."/>
            <person name="Ushinsky S."/>
            <person name="Storms R."/>
            <person name="Powell A.J."/>
            <person name="Paulsen I.T."/>
            <person name="Elbourne L.D.H."/>
            <person name="Baker S.E."/>
            <person name="Magnuson J."/>
            <person name="LaBoissiere S."/>
            <person name="Clutterbuck A.J."/>
            <person name="Martinez D."/>
            <person name="Wogulis M."/>
            <person name="de Leon A.L."/>
            <person name="Rey M.W."/>
            <person name="Tsang A."/>
        </authorList>
    </citation>
    <scope>NUCLEOTIDE SEQUENCE [LARGE SCALE GENOMIC DNA]</scope>
    <source>
        <strain evidence="9">ATCC 38088 / NRRL 8126</strain>
    </source>
</reference>
<accession>G2R392</accession>
<dbReference type="PANTHER" id="PTHR15549">
    <property type="entry name" value="PAIRED IMMUNOGLOBULIN-LIKE TYPE 2 RECEPTOR"/>
    <property type="match status" value="1"/>
</dbReference>
<dbReference type="SUPFAM" id="SSF50630">
    <property type="entry name" value="Acid proteases"/>
    <property type="match status" value="1"/>
</dbReference>
<dbReference type="KEGG" id="ttt:THITE_2142870"/>
<dbReference type="HOGENOM" id="CLU_028892_1_0_1"/>
<dbReference type="AlphaFoldDB" id="G2R392"/>
<dbReference type="eggNOG" id="ENOG502SA90">
    <property type="taxonomic scope" value="Eukaryota"/>
</dbReference>
<keyword evidence="2 6" id="KW-0812">Transmembrane</keyword>
<dbReference type="InterPro" id="IPR051694">
    <property type="entry name" value="Immunoregulatory_rcpt-like"/>
</dbReference>
<dbReference type="RefSeq" id="XP_003651434.1">
    <property type="nucleotide sequence ID" value="XM_003651386.1"/>
</dbReference>
<comment type="subcellular location">
    <subcellularLocation>
        <location evidence="1">Membrane</location>
        <topology evidence="1">Single-pass membrane protein</topology>
    </subcellularLocation>
</comment>
<evidence type="ECO:0000256" key="4">
    <source>
        <dbReference type="ARBA" id="ARBA00023136"/>
    </source>
</evidence>
<keyword evidence="4 6" id="KW-0472">Membrane</keyword>
<feature type="region of interest" description="Disordered" evidence="5">
    <location>
        <begin position="426"/>
        <end position="453"/>
    </location>
</feature>
<proteinExistence type="predicted"/>
<keyword evidence="3 6" id="KW-1133">Transmembrane helix</keyword>
<evidence type="ECO:0008006" key="10">
    <source>
        <dbReference type="Google" id="ProtNLM"/>
    </source>
</evidence>
<name>G2R392_THETT</name>
<feature type="chain" id="PRO_5003436222" description="Peptidase A1 domain-containing protein" evidence="7">
    <location>
        <begin position="20"/>
        <end position="578"/>
    </location>
</feature>
<evidence type="ECO:0000256" key="2">
    <source>
        <dbReference type="ARBA" id="ARBA00022692"/>
    </source>
</evidence>
<feature type="transmembrane region" description="Helical" evidence="6">
    <location>
        <begin position="464"/>
        <end position="487"/>
    </location>
</feature>
<protein>
    <recommendedName>
        <fullName evidence="10">Peptidase A1 domain-containing protein</fullName>
    </recommendedName>
</protein>
<dbReference type="GeneID" id="11520873"/>
<evidence type="ECO:0000256" key="7">
    <source>
        <dbReference type="SAM" id="SignalP"/>
    </source>
</evidence>
<dbReference type="Proteomes" id="UP000008181">
    <property type="component" value="Chromosome 2"/>
</dbReference>
<dbReference type="Gene3D" id="2.40.70.10">
    <property type="entry name" value="Acid Proteases"/>
    <property type="match status" value="1"/>
</dbReference>
<evidence type="ECO:0000256" key="5">
    <source>
        <dbReference type="SAM" id="MobiDB-lite"/>
    </source>
</evidence>
<sequence length="578" mass="61593">MSTLMRTLLITLWAGRALGAVCNSNGTSVIALPITDIAVDPSIPDSLMRGIPSRIGTPPQHIVVLPWPDLNNTYIYDQEAYCDPSIIWNDKICEIRRGGYFYEANSTSFTKYSDLVASGGATQELGTRGAELGVPKLLSTSLAGTERFAAGTSNFTTMPIGIPRMRWDNGYTILHALGLGSNSTYLNALVESQQIGSRVWSIFWGRMWTGSAATDLDGSVVLGGYDQEKVIGRNVTQPLDYSEETGCWTGMKVTVSNVLVNFRNGTDYSIMPRNSAVECCIVPQRQLVWEAPVDMVDAFERATQMNSTGLSYGLHWGARQYDASGNIFDGDVTFVLSSGLQIRVPNNQLITPFVEVDRNGSRLVHQSPKELLMGGVSDNPTTLGRYFFTAAYLMVDHEAHTFTMWQANPTTKSNLVPVARTSTDNADGACGGDSGGTGDTGVANGGDSAGEAASKASSSISAGAVAGAAVGGVAALGALAALIFILLRRKKKRAMVTSGQPPPADASGVNPGEPDEIYYKTDMSGIHEMPGISDSHRELHGVSVAPLGNGAWANGERPRPSFTAYELEAAGLSSGYRT</sequence>
<evidence type="ECO:0000256" key="3">
    <source>
        <dbReference type="ARBA" id="ARBA00022989"/>
    </source>
</evidence>
<organism evidence="8 9">
    <name type="scientific">Thermothielavioides terrestris (strain ATCC 38088 / NRRL 8126)</name>
    <name type="common">Thielavia terrestris</name>
    <dbReference type="NCBI Taxonomy" id="578455"/>
    <lineage>
        <taxon>Eukaryota</taxon>
        <taxon>Fungi</taxon>
        <taxon>Dikarya</taxon>
        <taxon>Ascomycota</taxon>
        <taxon>Pezizomycotina</taxon>
        <taxon>Sordariomycetes</taxon>
        <taxon>Sordariomycetidae</taxon>
        <taxon>Sordariales</taxon>
        <taxon>Chaetomiaceae</taxon>
        <taxon>Thermothielavioides</taxon>
        <taxon>Thermothielavioides terrestris</taxon>
    </lineage>
</organism>
<evidence type="ECO:0000313" key="9">
    <source>
        <dbReference type="Proteomes" id="UP000008181"/>
    </source>
</evidence>
<evidence type="ECO:0000313" key="8">
    <source>
        <dbReference type="EMBL" id="AEO65098.1"/>
    </source>
</evidence>
<dbReference type="PANTHER" id="PTHR15549:SF26">
    <property type="entry name" value="AXIAL BUDDING PATTERN PROTEIN 2-RELATED"/>
    <property type="match status" value="1"/>
</dbReference>
<gene>
    <name evidence="8" type="ORF">THITE_2142870</name>
</gene>
<keyword evidence="7" id="KW-0732">Signal</keyword>
<feature type="compositionally biased region" description="Gly residues" evidence="5">
    <location>
        <begin position="429"/>
        <end position="448"/>
    </location>
</feature>
<evidence type="ECO:0000256" key="1">
    <source>
        <dbReference type="ARBA" id="ARBA00004167"/>
    </source>
</evidence>
<dbReference type="GO" id="GO:0071944">
    <property type="term" value="C:cell periphery"/>
    <property type="evidence" value="ECO:0007669"/>
    <property type="project" value="UniProtKB-ARBA"/>
</dbReference>
<evidence type="ECO:0000256" key="6">
    <source>
        <dbReference type="SAM" id="Phobius"/>
    </source>
</evidence>